<evidence type="ECO:0000256" key="4">
    <source>
        <dbReference type="ARBA" id="ARBA00022679"/>
    </source>
</evidence>
<dbReference type="InterPro" id="IPR013750">
    <property type="entry name" value="GHMP_kinase_C_dom"/>
</dbReference>
<dbReference type="GO" id="GO:0005524">
    <property type="term" value="F:ATP binding"/>
    <property type="evidence" value="ECO:0007669"/>
    <property type="project" value="UniProtKB-UniRule"/>
</dbReference>
<dbReference type="InterPro" id="IPR036554">
    <property type="entry name" value="GHMP_kinase_C_sf"/>
</dbReference>
<feature type="domain" description="GHMP kinase C-terminal" evidence="11">
    <location>
        <begin position="208"/>
        <end position="284"/>
    </location>
</feature>
<dbReference type="SUPFAM" id="SSF54211">
    <property type="entry name" value="Ribosomal protein S5 domain 2-like"/>
    <property type="match status" value="1"/>
</dbReference>
<dbReference type="InterPro" id="IPR004424">
    <property type="entry name" value="IspE"/>
</dbReference>
<dbReference type="OrthoDB" id="9809438at2"/>
<accession>A0A0M0G0X6</accession>
<feature type="active site" evidence="9">
    <location>
        <position position="146"/>
    </location>
</feature>
<keyword evidence="13" id="KW-1185">Reference proteome</keyword>
<comment type="function">
    <text evidence="9">Catalyzes the phosphorylation of the position 2 hydroxy group of 4-diphosphocytidyl-2C-methyl-D-erythritol.</text>
</comment>
<dbReference type="InterPro" id="IPR006204">
    <property type="entry name" value="GHMP_kinase_N_dom"/>
</dbReference>
<dbReference type="PATRIC" id="fig|47500.12.peg.4303"/>
<keyword evidence="9" id="KW-0414">Isoprene biosynthesis</keyword>
<proteinExistence type="inferred from homology"/>
<dbReference type="Pfam" id="PF00288">
    <property type="entry name" value="GHMP_kinases_N"/>
    <property type="match status" value="1"/>
</dbReference>
<dbReference type="FunFam" id="3.30.70.890:FF:000006">
    <property type="entry name" value="4-diphosphocytidyl-2-C-methyl-D-erythritol kinase"/>
    <property type="match status" value="1"/>
</dbReference>
<dbReference type="HAMAP" id="MF_00061">
    <property type="entry name" value="IspE"/>
    <property type="match status" value="1"/>
</dbReference>
<dbReference type="FunFam" id="3.30.230.10:FF:000029">
    <property type="entry name" value="4-diphosphocytidyl-2-C-methyl-D-erythritol kinase"/>
    <property type="match status" value="1"/>
</dbReference>
<dbReference type="EC" id="2.7.1.148" evidence="2 9"/>
<feature type="domain" description="GHMP kinase N-terminal" evidence="10">
    <location>
        <begin position="76"/>
        <end position="154"/>
    </location>
</feature>
<organism evidence="12 13">
    <name type="scientific">Aneurinibacillus migulanus</name>
    <name type="common">Bacillus migulanus</name>
    <dbReference type="NCBI Taxonomy" id="47500"/>
    <lineage>
        <taxon>Bacteria</taxon>
        <taxon>Bacillati</taxon>
        <taxon>Bacillota</taxon>
        <taxon>Bacilli</taxon>
        <taxon>Bacillales</taxon>
        <taxon>Paenibacillaceae</taxon>
        <taxon>Aneurinibacillus group</taxon>
        <taxon>Aneurinibacillus</taxon>
    </lineage>
</organism>
<keyword evidence="7 9" id="KW-0067">ATP-binding</keyword>
<name>A0A0M0G0X6_ANEMI</name>
<evidence type="ECO:0000256" key="5">
    <source>
        <dbReference type="ARBA" id="ARBA00022741"/>
    </source>
</evidence>
<comment type="caution">
    <text evidence="12">The sequence shown here is derived from an EMBL/GenBank/DDBJ whole genome shotgun (WGS) entry which is preliminary data.</text>
</comment>
<comment type="pathway">
    <text evidence="9">Isoprenoid biosynthesis; isopentenyl diphosphate biosynthesis via DXP pathway; isopentenyl diphosphate from 1-deoxy-D-xylulose 5-phosphate: step 3/6.</text>
</comment>
<evidence type="ECO:0000256" key="3">
    <source>
        <dbReference type="ARBA" id="ARBA00017473"/>
    </source>
</evidence>
<dbReference type="SUPFAM" id="SSF55060">
    <property type="entry name" value="GHMP Kinase, C-terminal domain"/>
    <property type="match status" value="1"/>
</dbReference>
<evidence type="ECO:0000256" key="1">
    <source>
        <dbReference type="ARBA" id="ARBA00009684"/>
    </source>
</evidence>
<comment type="catalytic activity">
    <reaction evidence="9">
        <text>4-CDP-2-C-methyl-D-erythritol + ATP = 4-CDP-2-C-methyl-D-erythritol 2-phosphate + ADP + H(+)</text>
        <dbReference type="Rhea" id="RHEA:18437"/>
        <dbReference type="ChEBI" id="CHEBI:15378"/>
        <dbReference type="ChEBI" id="CHEBI:30616"/>
        <dbReference type="ChEBI" id="CHEBI:57823"/>
        <dbReference type="ChEBI" id="CHEBI:57919"/>
        <dbReference type="ChEBI" id="CHEBI:456216"/>
        <dbReference type="EC" id="2.7.1.148"/>
    </reaction>
</comment>
<reference evidence="12 13" key="1">
    <citation type="submission" date="2015-07" db="EMBL/GenBank/DDBJ databases">
        <title>Fjat-14205 dsm 2895.</title>
        <authorList>
            <person name="Liu B."/>
            <person name="Wang J."/>
            <person name="Zhu Y."/>
            <person name="Liu G."/>
            <person name="Chen Q."/>
            <person name="Chen Z."/>
            <person name="Lan J."/>
            <person name="Che J."/>
            <person name="Ge C."/>
            <person name="Shi H."/>
            <person name="Pan Z."/>
            <person name="Liu X."/>
        </authorList>
    </citation>
    <scope>NUCLEOTIDE SEQUENCE [LARGE SCALE GENOMIC DNA]</scope>
    <source>
        <strain evidence="12 13">DSM 2895</strain>
    </source>
</reference>
<keyword evidence="4 9" id="KW-0808">Transferase</keyword>
<dbReference type="NCBIfam" id="TIGR00154">
    <property type="entry name" value="ispE"/>
    <property type="match status" value="1"/>
</dbReference>
<evidence type="ECO:0000256" key="2">
    <source>
        <dbReference type="ARBA" id="ARBA00012052"/>
    </source>
</evidence>
<dbReference type="STRING" id="47500.AF333_31105"/>
<dbReference type="AlphaFoldDB" id="A0A0M0G0X6"/>
<evidence type="ECO:0000259" key="10">
    <source>
        <dbReference type="Pfam" id="PF00288"/>
    </source>
</evidence>
<dbReference type="InterPro" id="IPR020568">
    <property type="entry name" value="Ribosomal_Su5_D2-typ_SF"/>
</dbReference>
<dbReference type="Gene3D" id="3.30.230.10">
    <property type="match status" value="1"/>
</dbReference>
<evidence type="ECO:0000256" key="6">
    <source>
        <dbReference type="ARBA" id="ARBA00022777"/>
    </source>
</evidence>
<evidence type="ECO:0000259" key="11">
    <source>
        <dbReference type="Pfam" id="PF08544"/>
    </source>
</evidence>
<dbReference type="PANTHER" id="PTHR43527">
    <property type="entry name" value="4-DIPHOSPHOCYTIDYL-2-C-METHYL-D-ERYTHRITOL KINASE, CHLOROPLASTIC"/>
    <property type="match status" value="1"/>
</dbReference>
<protein>
    <recommendedName>
        <fullName evidence="3 9">4-diphosphocytidyl-2-C-methyl-D-erythritol kinase</fullName>
        <shortName evidence="9">CMK</shortName>
        <ecNumber evidence="2 9">2.7.1.148</ecNumber>
    </recommendedName>
    <alternativeName>
        <fullName evidence="8 9">4-(cytidine-5'-diphospho)-2-C-methyl-D-erythritol kinase</fullName>
    </alternativeName>
</protein>
<dbReference type="GO" id="GO:0019288">
    <property type="term" value="P:isopentenyl diphosphate biosynthetic process, methylerythritol 4-phosphate pathway"/>
    <property type="evidence" value="ECO:0007669"/>
    <property type="project" value="UniProtKB-UniRule"/>
</dbReference>
<dbReference type="EMBL" id="LGUG01000017">
    <property type="protein sequence ID" value="KON83439.1"/>
    <property type="molecule type" value="Genomic_DNA"/>
</dbReference>
<keyword evidence="5 9" id="KW-0547">Nucleotide-binding</keyword>
<gene>
    <name evidence="12" type="primary">ipk</name>
    <name evidence="9" type="synonym">ispE</name>
    <name evidence="12" type="ORF">AF333_31105</name>
</gene>
<comment type="similarity">
    <text evidence="1 9">Belongs to the GHMP kinase family. IspE subfamily.</text>
</comment>
<dbReference type="GO" id="GO:0016114">
    <property type="term" value="P:terpenoid biosynthetic process"/>
    <property type="evidence" value="ECO:0007669"/>
    <property type="project" value="UniProtKB-UniRule"/>
</dbReference>
<dbReference type="GO" id="GO:0050515">
    <property type="term" value="F:4-(cytidine 5'-diphospho)-2-C-methyl-D-erythritol kinase activity"/>
    <property type="evidence" value="ECO:0007669"/>
    <property type="project" value="UniProtKB-UniRule"/>
</dbReference>
<dbReference type="NCBIfam" id="NF011202">
    <property type="entry name" value="PRK14608.1"/>
    <property type="match status" value="1"/>
</dbReference>
<dbReference type="UniPathway" id="UPA00056">
    <property type="reaction ID" value="UER00094"/>
</dbReference>
<evidence type="ECO:0000256" key="7">
    <source>
        <dbReference type="ARBA" id="ARBA00022840"/>
    </source>
</evidence>
<dbReference type="Pfam" id="PF08544">
    <property type="entry name" value="GHMP_kinases_C"/>
    <property type="match status" value="1"/>
</dbReference>
<keyword evidence="6 9" id="KW-0418">Kinase</keyword>
<dbReference type="Gene3D" id="3.30.70.890">
    <property type="entry name" value="GHMP kinase, C-terminal domain"/>
    <property type="match status" value="1"/>
</dbReference>
<evidence type="ECO:0000256" key="9">
    <source>
        <dbReference type="HAMAP-Rule" id="MF_00061"/>
    </source>
</evidence>
<evidence type="ECO:0000313" key="12">
    <source>
        <dbReference type="EMBL" id="KON83439.1"/>
    </source>
</evidence>
<evidence type="ECO:0000313" key="13">
    <source>
        <dbReference type="Proteomes" id="UP000037269"/>
    </source>
</evidence>
<dbReference type="PIRSF" id="PIRSF010376">
    <property type="entry name" value="IspE"/>
    <property type="match status" value="1"/>
</dbReference>
<sequence>MEGKKELVNDACLMVKAPAKINLTLDVLAKRPDGYHEIEMVMTTIDLADRLTIYPREEDKITLDCTVSYLPLDERNHVYQAARLVKERFGIKHGVHIHIDKHIPIAAGLAGGSSDAAATIKGLNRLWNLGMSVEEMAELGSHVGSDVSFCVYGGTALARGRGEKIERLPSPPSCWVILAKPPIGVSTGEVYGALRIDEGKEERKSAEMIEAIHRGDFTGVCRALGNHLESVTLEMHPQVRQIKERMLRFGADGVLMSGSGPTVFALAERESRMNRIYNGLRGFCKEVYAVRILGENNR</sequence>
<dbReference type="PANTHER" id="PTHR43527:SF2">
    <property type="entry name" value="4-DIPHOSPHOCYTIDYL-2-C-METHYL-D-ERYTHRITOL KINASE, CHLOROPLASTIC"/>
    <property type="match status" value="1"/>
</dbReference>
<feature type="binding site" evidence="9">
    <location>
        <begin position="104"/>
        <end position="114"/>
    </location>
    <ligand>
        <name>ATP</name>
        <dbReference type="ChEBI" id="CHEBI:30616"/>
    </ligand>
</feature>
<dbReference type="Proteomes" id="UP000037269">
    <property type="component" value="Unassembled WGS sequence"/>
</dbReference>
<dbReference type="InterPro" id="IPR014721">
    <property type="entry name" value="Ribsml_uS5_D2-typ_fold_subgr"/>
</dbReference>
<evidence type="ECO:0000256" key="8">
    <source>
        <dbReference type="ARBA" id="ARBA00032554"/>
    </source>
</evidence>
<feature type="active site" evidence="9">
    <location>
        <position position="20"/>
    </location>
</feature>